<dbReference type="AlphaFoldDB" id="A0A507EF81"/>
<feature type="domain" description="NADP-dependent oxidoreductase" evidence="10">
    <location>
        <begin position="22"/>
        <end position="331"/>
    </location>
</feature>
<dbReference type="Proteomes" id="UP000318582">
    <property type="component" value="Unassembled WGS sequence"/>
</dbReference>
<keyword evidence="12" id="KW-1185">Reference proteome</keyword>
<keyword evidence="9" id="KW-0406">Ion transport</keyword>
<evidence type="ECO:0000256" key="7">
    <source>
        <dbReference type="ARBA" id="ARBA00022958"/>
    </source>
</evidence>
<dbReference type="InterPro" id="IPR005399">
    <property type="entry name" value="K_chnl_volt-dep_bsu_KCNAB-rel"/>
</dbReference>
<dbReference type="PANTHER" id="PTHR43150">
    <property type="entry name" value="HYPERKINETIC, ISOFORM M"/>
    <property type="match status" value="1"/>
</dbReference>
<evidence type="ECO:0000256" key="4">
    <source>
        <dbReference type="ARBA" id="ARBA00022490"/>
    </source>
</evidence>
<dbReference type="STRING" id="109895.A0A507EF81"/>
<proteinExistence type="inferred from homology"/>
<evidence type="ECO:0000256" key="9">
    <source>
        <dbReference type="ARBA" id="ARBA00023065"/>
    </source>
</evidence>
<dbReference type="InterPro" id="IPR036812">
    <property type="entry name" value="NAD(P)_OxRdtase_dom_sf"/>
</dbReference>
<keyword evidence="3" id="KW-0813">Transport</keyword>
<comment type="similarity">
    <text evidence="2">Belongs to the shaker potassium channel beta subunit family.</text>
</comment>
<evidence type="ECO:0000313" key="12">
    <source>
        <dbReference type="Proteomes" id="UP000318582"/>
    </source>
</evidence>
<dbReference type="InterPro" id="IPR005983">
    <property type="entry name" value="K_chnl_volt-dep_bsu_KCNAB"/>
</dbReference>
<gene>
    <name evidence="11" type="ORF">PhCBS80983_g00613</name>
</gene>
<keyword evidence="5" id="KW-0633">Potassium transport</keyword>
<dbReference type="Pfam" id="PF00248">
    <property type="entry name" value="Aldo_ket_red"/>
    <property type="match status" value="1"/>
</dbReference>
<evidence type="ECO:0000256" key="8">
    <source>
        <dbReference type="ARBA" id="ARBA00023002"/>
    </source>
</evidence>
<accession>A0A507EF81</accession>
<dbReference type="OrthoDB" id="1720422at2759"/>
<dbReference type="CDD" id="cd19143">
    <property type="entry name" value="AKR_AKR6C1_2"/>
    <property type="match status" value="1"/>
</dbReference>
<organism evidence="11 12">
    <name type="scientific">Powellomyces hirtus</name>
    <dbReference type="NCBI Taxonomy" id="109895"/>
    <lineage>
        <taxon>Eukaryota</taxon>
        <taxon>Fungi</taxon>
        <taxon>Fungi incertae sedis</taxon>
        <taxon>Chytridiomycota</taxon>
        <taxon>Chytridiomycota incertae sedis</taxon>
        <taxon>Chytridiomycetes</taxon>
        <taxon>Spizellomycetales</taxon>
        <taxon>Powellomycetaceae</taxon>
        <taxon>Powellomyces</taxon>
    </lineage>
</organism>
<evidence type="ECO:0000256" key="3">
    <source>
        <dbReference type="ARBA" id="ARBA00022448"/>
    </source>
</evidence>
<dbReference type="SUPFAM" id="SSF51430">
    <property type="entry name" value="NAD(P)-linked oxidoreductase"/>
    <property type="match status" value="1"/>
</dbReference>
<dbReference type="NCBIfam" id="TIGR01293">
    <property type="entry name" value="Kv_beta"/>
    <property type="match status" value="1"/>
</dbReference>
<evidence type="ECO:0000259" key="10">
    <source>
        <dbReference type="Pfam" id="PF00248"/>
    </source>
</evidence>
<evidence type="ECO:0000256" key="6">
    <source>
        <dbReference type="ARBA" id="ARBA00022857"/>
    </source>
</evidence>
<dbReference type="Gene3D" id="3.20.20.100">
    <property type="entry name" value="NADP-dependent oxidoreductase domain"/>
    <property type="match status" value="1"/>
</dbReference>
<dbReference type="GO" id="GO:0005737">
    <property type="term" value="C:cytoplasm"/>
    <property type="evidence" value="ECO:0007669"/>
    <property type="project" value="UniProtKB-SubCell"/>
</dbReference>
<evidence type="ECO:0000256" key="2">
    <source>
        <dbReference type="ARBA" id="ARBA00006515"/>
    </source>
</evidence>
<reference evidence="11 12" key="1">
    <citation type="journal article" date="2019" name="Sci. Rep.">
        <title>Comparative genomics of chytrid fungi reveal insights into the obligate biotrophic and pathogenic lifestyle of Synchytrium endobioticum.</title>
        <authorList>
            <person name="van de Vossenberg B.T.L.H."/>
            <person name="Warris S."/>
            <person name="Nguyen H.D.T."/>
            <person name="van Gent-Pelzer M.P.E."/>
            <person name="Joly D.L."/>
            <person name="van de Geest H.C."/>
            <person name="Bonants P.J.M."/>
            <person name="Smith D.S."/>
            <person name="Levesque C.A."/>
            <person name="van der Lee T.A.J."/>
        </authorList>
    </citation>
    <scope>NUCLEOTIDE SEQUENCE [LARGE SCALE GENOMIC DNA]</scope>
    <source>
        <strain evidence="11 12">CBS 809.83</strain>
    </source>
</reference>
<keyword evidence="7" id="KW-0630">Potassium</keyword>
<sequence>MASNTNMQYRHLGRSGLKVSVLSLGGWVTYGAQVGDDAAFSCMKAAYDAGINFFDNAEVYAGGESERSMGRAIKHFGWKRSDLVISTKIYWGGGEGPNDKGLSRKHIIEGTKASLERLQLDYVDLIFAHRPDNLTPMEEVVRAFNWIIEKGYAFYWGTSEWSAEQISDAHRVAEKLGLIAPLMEQPQYNMFHRERFEKEYAPLFKKYGLGTTIWSPLASGVLSGKYNSGTVPEGSRFAVTDYAVIKRIKEGALDTEEGKAKLQKVIALEPIAKKLDCTLAQLALAWCISNPNVSTVITGASKPEQVTENVKALAVVPKLSSEILEQIDAILDNKPAATPDRF</sequence>
<evidence type="ECO:0000313" key="11">
    <source>
        <dbReference type="EMBL" id="TPX62065.1"/>
    </source>
</evidence>
<protein>
    <recommendedName>
        <fullName evidence="10">NADP-dependent oxidoreductase domain-containing protein</fullName>
    </recommendedName>
</protein>
<comment type="caution">
    <text evidence="11">The sequence shown here is derived from an EMBL/GenBank/DDBJ whole genome shotgun (WGS) entry which is preliminary data.</text>
</comment>
<dbReference type="PRINTS" id="PR01577">
    <property type="entry name" value="KCNABCHANNEL"/>
</dbReference>
<evidence type="ECO:0000256" key="5">
    <source>
        <dbReference type="ARBA" id="ARBA00022538"/>
    </source>
</evidence>
<dbReference type="PANTHER" id="PTHR43150:SF2">
    <property type="entry name" value="HYPERKINETIC, ISOFORM M"/>
    <property type="match status" value="1"/>
</dbReference>
<keyword evidence="6" id="KW-0521">NADP</keyword>
<evidence type="ECO:0000256" key="1">
    <source>
        <dbReference type="ARBA" id="ARBA00004496"/>
    </source>
</evidence>
<dbReference type="InterPro" id="IPR023210">
    <property type="entry name" value="NADP_OxRdtase_dom"/>
</dbReference>
<name>A0A507EF81_9FUNG</name>
<keyword evidence="8" id="KW-0560">Oxidoreductase</keyword>
<keyword evidence="4" id="KW-0963">Cytoplasm</keyword>
<dbReference type="EMBL" id="QEAQ01000004">
    <property type="protein sequence ID" value="TPX62065.1"/>
    <property type="molecule type" value="Genomic_DNA"/>
</dbReference>
<comment type="subcellular location">
    <subcellularLocation>
        <location evidence="1">Cytoplasm</location>
    </subcellularLocation>
</comment>
<dbReference type="GO" id="GO:0016491">
    <property type="term" value="F:oxidoreductase activity"/>
    <property type="evidence" value="ECO:0007669"/>
    <property type="project" value="UniProtKB-KW"/>
</dbReference>
<dbReference type="GO" id="GO:0005249">
    <property type="term" value="F:voltage-gated potassium channel activity"/>
    <property type="evidence" value="ECO:0007669"/>
    <property type="project" value="InterPro"/>
</dbReference>